<dbReference type="Proteomes" id="UP000236536">
    <property type="component" value="Chromosome"/>
</dbReference>
<gene>
    <name evidence="1" type="ORF">PhaeoP66_01027</name>
    <name evidence="2" type="ORF">PhaeoP66_04645</name>
</gene>
<dbReference type="EMBL" id="CP010714">
    <property type="protein sequence ID" value="AUQ97371.1"/>
    <property type="molecule type" value="Genomic_DNA"/>
</dbReference>
<reference evidence="1 3" key="1">
    <citation type="journal article" date="2017" name="Genome Biol. Evol.">
        <title>Trajectories and Drivers of Genome Evolution in Surface-Associated Marine Phaeobacter.</title>
        <authorList>
            <person name="Freese H.M."/>
            <person name="Sikorski J."/>
            <person name="Bunk B."/>
            <person name="Scheuner C."/>
            <person name="Meier-Kolthoff J.P."/>
            <person name="Sproer C."/>
            <person name="Gram L."/>
            <person name="Overmann J."/>
        </authorList>
    </citation>
    <scope>NUCLEOTIDE SEQUENCE [LARGE SCALE GENOMIC DNA]</scope>
    <source>
        <strain evidence="1 3">P66</strain>
        <plasmid evidence="2 3">pP66_i</plasmid>
    </source>
</reference>
<accession>A0ABM6RBQ9</accession>
<evidence type="ECO:0000313" key="1">
    <source>
        <dbReference type="EMBL" id="AUQ93831.1"/>
    </source>
</evidence>
<name>A0ABM6RBQ9_9RHOB</name>
<geneLocation type="plasmid" evidence="2 3">
    <name>pP66_i</name>
</geneLocation>
<evidence type="ECO:0008006" key="4">
    <source>
        <dbReference type="Google" id="ProtNLM"/>
    </source>
</evidence>
<dbReference type="EMBL" id="CP010705">
    <property type="protein sequence ID" value="AUQ93831.1"/>
    <property type="molecule type" value="Genomic_DNA"/>
</dbReference>
<reference evidence="1 3" key="2">
    <citation type="journal article" date="2017" name="Int. J. Syst. Evol. Microbiol.">
        <title>Adaptation of Surface-Associated Bacteria to the Open Ocean: A Genomically Distinct Subpopulation of Phaeobacter gallaeciensis Colonizes Pacific Mesozooplankton.</title>
        <authorList>
            <person name="Freese H.M."/>
            <person name="Methner A."/>
            <person name="Overmann J."/>
        </authorList>
    </citation>
    <scope>NUCLEOTIDE SEQUENCE [LARGE SCALE GENOMIC DNA]</scope>
    <source>
        <strain evidence="1 3">P66</strain>
        <plasmid evidence="2 3">pP66_i</plasmid>
    </source>
</reference>
<keyword evidence="2" id="KW-0614">Plasmid</keyword>
<evidence type="ECO:0000313" key="2">
    <source>
        <dbReference type="EMBL" id="AUQ97371.1"/>
    </source>
</evidence>
<sequence length="86" mass="9572">MWELGPDETPATDEMVQVLCEQLHNDPEAVSIGDYGAGEEFVSIGYIRADNMQWEVAGWNMSHDCWTSAAGYKVVGWRPLASPKEP</sequence>
<keyword evidence="3" id="KW-1185">Reference proteome</keyword>
<dbReference type="Proteomes" id="UP000236536">
    <property type="component" value="Plasmid pP66_i"/>
</dbReference>
<organism evidence="1 3">
    <name type="scientific">Phaeobacter inhibens</name>
    <dbReference type="NCBI Taxonomy" id="221822"/>
    <lineage>
        <taxon>Bacteria</taxon>
        <taxon>Pseudomonadati</taxon>
        <taxon>Pseudomonadota</taxon>
        <taxon>Alphaproteobacteria</taxon>
        <taxon>Rhodobacterales</taxon>
        <taxon>Roseobacteraceae</taxon>
        <taxon>Phaeobacter</taxon>
    </lineage>
</organism>
<evidence type="ECO:0000313" key="3">
    <source>
        <dbReference type="Proteomes" id="UP000236536"/>
    </source>
</evidence>
<protein>
    <recommendedName>
        <fullName evidence="4">DUF551 domain-containing protein</fullName>
    </recommendedName>
</protein>
<proteinExistence type="predicted"/>